<keyword evidence="1" id="KW-0812">Transmembrane</keyword>
<evidence type="ECO:0000259" key="2">
    <source>
        <dbReference type="SMART" id="SM00831"/>
    </source>
</evidence>
<dbReference type="SMART" id="SM00831">
    <property type="entry name" value="Cation_ATPase_N"/>
    <property type="match status" value="1"/>
</dbReference>
<evidence type="ECO:0000313" key="4">
    <source>
        <dbReference type="Proteomes" id="UP000439965"/>
    </source>
</evidence>
<dbReference type="Pfam" id="PF00690">
    <property type="entry name" value="Cation_ATPase_N"/>
    <property type="match status" value="1"/>
</dbReference>
<feature type="non-terminal residue" evidence="3">
    <location>
        <position position="131"/>
    </location>
</feature>
<dbReference type="InterPro" id="IPR004014">
    <property type="entry name" value="ATPase_P-typ_cation-transptr_N"/>
</dbReference>
<dbReference type="Proteomes" id="UP000439965">
    <property type="component" value="Unassembled WGS sequence"/>
</dbReference>
<accession>A0A6I4XW11</accession>
<evidence type="ECO:0000256" key="1">
    <source>
        <dbReference type="SAM" id="Phobius"/>
    </source>
</evidence>
<evidence type="ECO:0000313" key="3">
    <source>
        <dbReference type="EMBL" id="MXS27820.1"/>
    </source>
</evidence>
<dbReference type="Gene3D" id="1.20.1110.10">
    <property type="entry name" value="Calcium-transporting ATPase, transmembrane domain"/>
    <property type="match status" value="1"/>
</dbReference>
<sequence length="131" mass="14528">MSEEKKTQLSEAFYAQDDTVVLEKMNTTTDGLSAQEAQKRLETYGENVLDEGKKKSLAVKFFEQFKDFMIIVLLAAAVISAVFSHDVVDSIIILVVVILNAIFGVIQEAKAEQAIEALKEMSSPNANVRRD</sequence>
<feature type="domain" description="Cation-transporting P-type ATPase N-terminal" evidence="2">
    <location>
        <begin position="12"/>
        <end position="85"/>
    </location>
</feature>
<protein>
    <submittedName>
        <fullName evidence="3">ATPase</fullName>
    </submittedName>
</protein>
<proteinExistence type="predicted"/>
<dbReference type="InterPro" id="IPR023298">
    <property type="entry name" value="ATPase_P-typ_TM_dom_sf"/>
</dbReference>
<name>A0A6I4XW11_ENTGA</name>
<dbReference type="SUPFAM" id="SSF81665">
    <property type="entry name" value="Calcium ATPase, transmembrane domain M"/>
    <property type="match status" value="1"/>
</dbReference>
<dbReference type="PANTHER" id="PTHR42861">
    <property type="entry name" value="CALCIUM-TRANSPORTING ATPASE"/>
    <property type="match status" value="1"/>
</dbReference>
<keyword evidence="1" id="KW-0472">Membrane</keyword>
<reference evidence="3 4" key="1">
    <citation type="submission" date="2019-04" db="EMBL/GenBank/DDBJ databases">
        <title>Step-wise assembly of the neonatal virome modulated by breast feeding.</title>
        <authorList>
            <person name="Liang G."/>
            <person name="Bushman F."/>
        </authorList>
    </citation>
    <scope>NUCLEOTIDE SEQUENCE [LARGE SCALE GENOMIC DNA]</scope>
    <source>
        <strain evidence="3 4">E3404</strain>
    </source>
</reference>
<dbReference type="RefSeq" id="WP_237440962.1">
    <property type="nucleotide sequence ID" value="NZ_WVTI01000248.1"/>
</dbReference>
<dbReference type="EMBL" id="WVTI01000248">
    <property type="protein sequence ID" value="MXS27820.1"/>
    <property type="molecule type" value="Genomic_DNA"/>
</dbReference>
<keyword evidence="1" id="KW-1133">Transmembrane helix</keyword>
<dbReference type="AlphaFoldDB" id="A0A6I4XW11"/>
<comment type="caution">
    <text evidence="3">The sequence shown here is derived from an EMBL/GenBank/DDBJ whole genome shotgun (WGS) entry which is preliminary data.</text>
</comment>
<feature type="transmembrane region" description="Helical" evidence="1">
    <location>
        <begin position="91"/>
        <end position="109"/>
    </location>
</feature>
<feature type="transmembrane region" description="Helical" evidence="1">
    <location>
        <begin position="68"/>
        <end position="85"/>
    </location>
</feature>
<gene>
    <name evidence="3" type="ORF">GTI89_17400</name>
</gene>
<organism evidence="3 4">
    <name type="scientific">Enterococcus gallinarum</name>
    <dbReference type="NCBI Taxonomy" id="1353"/>
    <lineage>
        <taxon>Bacteria</taxon>
        <taxon>Bacillati</taxon>
        <taxon>Bacillota</taxon>
        <taxon>Bacilli</taxon>
        <taxon>Lactobacillales</taxon>
        <taxon>Enterococcaceae</taxon>
        <taxon>Enterococcus</taxon>
    </lineage>
</organism>
<dbReference type="Gene3D" id="2.70.150.10">
    <property type="entry name" value="Calcium-transporting ATPase, cytoplasmic transduction domain A"/>
    <property type="match status" value="1"/>
</dbReference>